<proteinExistence type="predicted"/>
<sequence>MDAAEIVVGMTVRYPRTGTAGKVERIEVIEGETFAELDSTGLLYRADLIEPAAILEARRTGKKENLDDRLKREKAFEKDLDDAWSKIDGACEGGG</sequence>
<dbReference type="AlphaFoldDB" id="A0A7K4HPV3"/>
<gene>
    <name evidence="1" type="ORF">HWN36_08275</name>
</gene>
<organism evidence="1 2">
    <name type="scientific">Methanofollis tationis</name>
    <dbReference type="NCBI Taxonomy" id="81417"/>
    <lineage>
        <taxon>Archaea</taxon>
        <taxon>Methanobacteriati</taxon>
        <taxon>Methanobacteriota</taxon>
        <taxon>Stenosarchaea group</taxon>
        <taxon>Methanomicrobia</taxon>
        <taxon>Methanomicrobiales</taxon>
        <taxon>Methanomicrobiaceae</taxon>
        <taxon>Methanofollis</taxon>
    </lineage>
</organism>
<dbReference type="OrthoDB" id="52973at2157"/>
<dbReference type="Pfam" id="PF09871">
    <property type="entry name" value="DUF2098"/>
    <property type="match status" value="1"/>
</dbReference>
<comment type="caution">
    <text evidence="1">The sequence shown here is derived from an EMBL/GenBank/DDBJ whole genome shotgun (WGS) entry which is preliminary data.</text>
</comment>
<dbReference type="Proteomes" id="UP000570823">
    <property type="component" value="Unassembled WGS sequence"/>
</dbReference>
<dbReference type="EMBL" id="JABXWR010000001">
    <property type="protein sequence ID" value="NVO67305.1"/>
    <property type="molecule type" value="Genomic_DNA"/>
</dbReference>
<dbReference type="RefSeq" id="WP_176788912.1">
    <property type="nucleotide sequence ID" value="NZ_JABXWR010000001.1"/>
</dbReference>
<evidence type="ECO:0000313" key="2">
    <source>
        <dbReference type="Proteomes" id="UP000570823"/>
    </source>
</evidence>
<name>A0A7K4HPV3_9EURY</name>
<accession>A0A7K4HPV3</accession>
<reference evidence="1 2" key="1">
    <citation type="submission" date="2020-06" db="EMBL/GenBank/DDBJ databases">
        <title>Methanofollis fontis sp. nov., a methanogen isolated from marine sediments near a cold seep at Four-Way Closure Ridge offshore southwestern Taiwan.</title>
        <authorList>
            <person name="Chen S.-C."/>
            <person name="Teng N.-H."/>
            <person name="Lin Y.-S."/>
            <person name="Lai M.-C."/>
            <person name="Chen H.-H."/>
            <person name="Wang C.-C."/>
        </authorList>
    </citation>
    <scope>NUCLEOTIDE SEQUENCE [LARGE SCALE GENOMIC DNA]</scope>
    <source>
        <strain evidence="1 2">DSM 2702</strain>
    </source>
</reference>
<evidence type="ECO:0000313" key="1">
    <source>
        <dbReference type="EMBL" id="NVO67305.1"/>
    </source>
</evidence>
<keyword evidence="2" id="KW-1185">Reference proteome</keyword>
<dbReference type="InterPro" id="IPR019209">
    <property type="entry name" value="DUF2098"/>
</dbReference>
<protein>
    <submittedName>
        <fullName evidence="1">DUF2098 domain-containing protein</fullName>
    </submittedName>
</protein>